<keyword evidence="3" id="KW-1185">Reference proteome</keyword>
<proteinExistence type="inferred from homology"/>
<name>A0AAW0NZU2_9GOBI</name>
<dbReference type="PRINTS" id="PR00295">
    <property type="entry name" value="STEFINA"/>
</dbReference>
<dbReference type="SUPFAM" id="SSF54403">
    <property type="entry name" value="Cystatin/monellin"/>
    <property type="match status" value="1"/>
</dbReference>
<dbReference type="Gene3D" id="3.10.450.10">
    <property type="match status" value="1"/>
</dbReference>
<gene>
    <name evidence="2" type="ORF">WMY93_013379</name>
</gene>
<sequence>MDFEEMLCGGVSEFQPANREMQNKCDFIKSEVEKELGKNMTLSRLNPTNLNLQNPPNYWIEVHVGGDKYVSVFVSGHSDEPRLRSCHEYTL</sequence>
<comment type="caution">
    <text evidence="2">The sequence shown here is derived from an EMBL/GenBank/DDBJ whole genome shotgun (WGS) entry which is preliminary data.</text>
</comment>
<accession>A0AAW0NZU2</accession>
<organism evidence="2 3">
    <name type="scientific">Mugilogobius chulae</name>
    <name type="common">yellowstripe goby</name>
    <dbReference type="NCBI Taxonomy" id="88201"/>
    <lineage>
        <taxon>Eukaryota</taxon>
        <taxon>Metazoa</taxon>
        <taxon>Chordata</taxon>
        <taxon>Craniata</taxon>
        <taxon>Vertebrata</taxon>
        <taxon>Euteleostomi</taxon>
        <taxon>Actinopterygii</taxon>
        <taxon>Neopterygii</taxon>
        <taxon>Teleostei</taxon>
        <taxon>Neoteleostei</taxon>
        <taxon>Acanthomorphata</taxon>
        <taxon>Gobiaria</taxon>
        <taxon>Gobiiformes</taxon>
        <taxon>Gobioidei</taxon>
        <taxon>Gobiidae</taxon>
        <taxon>Gobionellinae</taxon>
        <taxon>Mugilogobius</taxon>
    </lineage>
</organism>
<reference evidence="3" key="1">
    <citation type="submission" date="2024-04" db="EMBL/GenBank/DDBJ databases">
        <title>Salinicola lusitanus LLJ914,a marine bacterium isolated from the Okinawa Trough.</title>
        <authorList>
            <person name="Li J."/>
        </authorList>
    </citation>
    <scope>NUCLEOTIDE SEQUENCE [LARGE SCALE GENOMIC DNA]</scope>
</reference>
<dbReference type="InterPro" id="IPR001713">
    <property type="entry name" value="Prot_inh_stefin"/>
</dbReference>
<evidence type="ECO:0000313" key="3">
    <source>
        <dbReference type="Proteomes" id="UP001460270"/>
    </source>
</evidence>
<dbReference type="AlphaFoldDB" id="A0AAW0NZU2"/>
<dbReference type="InterPro" id="IPR046350">
    <property type="entry name" value="Cystatin_sf"/>
</dbReference>
<evidence type="ECO:0000256" key="1">
    <source>
        <dbReference type="ARBA" id="ARBA00009403"/>
    </source>
</evidence>
<dbReference type="EMBL" id="JBBPFD010000009">
    <property type="protein sequence ID" value="KAK7913168.1"/>
    <property type="molecule type" value="Genomic_DNA"/>
</dbReference>
<dbReference type="GO" id="GO:0004866">
    <property type="term" value="F:endopeptidase inhibitor activity"/>
    <property type="evidence" value="ECO:0007669"/>
    <property type="project" value="InterPro"/>
</dbReference>
<protein>
    <submittedName>
        <fullName evidence="2">Uncharacterized protein</fullName>
    </submittedName>
</protein>
<dbReference type="Proteomes" id="UP001460270">
    <property type="component" value="Unassembled WGS sequence"/>
</dbReference>
<evidence type="ECO:0000313" key="2">
    <source>
        <dbReference type="EMBL" id="KAK7913168.1"/>
    </source>
</evidence>
<comment type="similarity">
    <text evidence="1">Belongs to the cystatin family.</text>
</comment>